<evidence type="ECO:0000313" key="2">
    <source>
        <dbReference type="EMBL" id="KAK0663627.1"/>
    </source>
</evidence>
<keyword evidence="3" id="KW-1185">Reference proteome</keyword>
<sequence>MDPSQELEDLSTRLRTCSINTPAVASLPPVARTHSHRSVSAPAFLTQQQPAAPHEQPGGPDIDTAVGDISKILMQLSVLQHVNDSERLYAELLRQAWATYRARGLSPAQYRTLVDAESVVRRQSLASLMWEIDAKRSGLMCTESDGEIEEMMREYEERERALRQRQEMLLSVLPEGEREGERWEPQSEEARVNSVTEEEMAVLMQRLEAREKEMLMKRGGLVRQPQHHLKVDYRKQ</sequence>
<dbReference type="EMBL" id="JAUJDW010000003">
    <property type="protein sequence ID" value="KAK0663627.1"/>
    <property type="molecule type" value="Genomic_DNA"/>
</dbReference>
<gene>
    <name evidence="2" type="ORF">DIS24_g1132</name>
</gene>
<organism evidence="2 3">
    <name type="scientific">Lasiodiplodia hormozganensis</name>
    <dbReference type="NCBI Taxonomy" id="869390"/>
    <lineage>
        <taxon>Eukaryota</taxon>
        <taxon>Fungi</taxon>
        <taxon>Dikarya</taxon>
        <taxon>Ascomycota</taxon>
        <taxon>Pezizomycotina</taxon>
        <taxon>Dothideomycetes</taxon>
        <taxon>Dothideomycetes incertae sedis</taxon>
        <taxon>Botryosphaeriales</taxon>
        <taxon>Botryosphaeriaceae</taxon>
        <taxon>Lasiodiplodia</taxon>
    </lineage>
</organism>
<reference evidence="2" key="1">
    <citation type="submission" date="2023-06" db="EMBL/GenBank/DDBJ databases">
        <title>Multi-omics analyses reveal the molecular pathogenesis toolkit of Lasiodiplodia hormozganensis, a cross-kingdom pathogen.</title>
        <authorList>
            <person name="Felix C."/>
            <person name="Meneses R."/>
            <person name="Goncalves M.F.M."/>
            <person name="Tilleman L."/>
            <person name="Duarte A.S."/>
            <person name="Jorrin-Novo J.V."/>
            <person name="Van De Peer Y."/>
            <person name="Deforce D."/>
            <person name="Van Nieuwerburgh F."/>
            <person name="Esteves A.C."/>
            <person name="Alves A."/>
        </authorList>
    </citation>
    <scope>NUCLEOTIDE SEQUENCE</scope>
    <source>
        <strain evidence="2">CBS 339.90</strain>
    </source>
</reference>
<accession>A0AA39Z4X0</accession>
<proteinExistence type="predicted"/>
<evidence type="ECO:0000313" key="3">
    <source>
        <dbReference type="Proteomes" id="UP001175001"/>
    </source>
</evidence>
<feature type="region of interest" description="Disordered" evidence="1">
    <location>
        <begin position="176"/>
        <end position="195"/>
    </location>
</feature>
<feature type="compositionally biased region" description="Basic and acidic residues" evidence="1">
    <location>
        <begin position="176"/>
        <end position="191"/>
    </location>
</feature>
<name>A0AA39Z4X0_9PEZI</name>
<dbReference type="Proteomes" id="UP001175001">
    <property type="component" value="Unassembled WGS sequence"/>
</dbReference>
<protein>
    <submittedName>
        <fullName evidence="2">Uncharacterized protein</fullName>
    </submittedName>
</protein>
<dbReference type="AlphaFoldDB" id="A0AA39Z4X0"/>
<evidence type="ECO:0000256" key="1">
    <source>
        <dbReference type="SAM" id="MobiDB-lite"/>
    </source>
</evidence>
<comment type="caution">
    <text evidence="2">The sequence shown here is derived from an EMBL/GenBank/DDBJ whole genome shotgun (WGS) entry which is preliminary data.</text>
</comment>